<evidence type="ECO:0000256" key="2">
    <source>
        <dbReference type="RuleBase" id="RU003749"/>
    </source>
</evidence>
<evidence type="ECO:0000313" key="5">
    <source>
        <dbReference type="Proteomes" id="UP001595803"/>
    </source>
</evidence>
<reference evidence="5" key="1">
    <citation type="journal article" date="2019" name="Int. J. Syst. Evol. Microbiol.">
        <title>The Global Catalogue of Microorganisms (GCM) 10K type strain sequencing project: providing services to taxonomists for standard genome sequencing and annotation.</title>
        <authorList>
            <consortium name="The Broad Institute Genomics Platform"/>
            <consortium name="The Broad Institute Genome Sequencing Center for Infectious Disease"/>
            <person name="Wu L."/>
            <person name="Ma J."/>
        </authorList>
    </citation>
    <scope>NUCLEOTIDE SEQUENCE [LARGE SCALE GENOMIC DNA]</scope>
    <source>
        <strain evidence="5">CCTCC AB 2017081</strain>
    </source>
</reference>
<dbReference type="InterPro" id="IPR058548">
    <property type="entry name" value="MlaB-like_STAS"/>
</dbReference>
<name>A0ABV7Z7J5_9DEIO</name>
<dbReference type="InterPro" id="IPR003658">
    <property type="entry name" value="Anti-sigma_ant"/>
</dbReference>
<dbReference type="EMBL" id="JBHRZG010000004">
    <property type="protein sequence ID" value="MFC3832081.1"/>
    <property type="molecule type" value="Genomic_DNA"/>
</dbReference>
<dbReference type="RefSeq" id="WP_322473441.1">
    <property type="nucleotide sequence ID" value="NZ_JBHRZG010000004.1"/>
</dbReference>
<dbReference type="SUPFAM" id="SSF52091">
    <property type="entry name" value="SpoIIaa-like"/>
    <property type="match status" value="1"/>
</dbReference>
<dbReference type="Pfam" id="PF13466">
    <property type="entry name" value="STAS_2"/>
    <property type="match status" value="1"/>
</dbReference>
<dbReference type="PANTHER" id="PTHR33495">
    <property type="entry name" value="ANTI-SIGMA FACTOR ANTAGONIST TM_1081-RELATED-RELATED"/>
    <property type="match status" value="1"/>
</dbReference>
<dbReference type="PANTHER" id="PTHR33495:SF2">
    <property type="entry name" value="ANTI-SIGMA FACTOR ANTAGONIST TM_1081-RELATED"/>
    <property type="match status" value="1"/>
</dbReference>
<dbReference type="Gene3D" id="3.30.750.24">
    <property type="entry name" value="STAS domain"/>
    <property type="match status" value="1"/>
</dbReference>
<accession>A0ABV7Z7J5</accession>
<gene>
    <name evidence="4" type="ORF">ACFOSB_04365</name>
</gene>
<feature type="domain" description="STAS" evidence="3">
    <location>
        <begin position="48"/>
        <end position="116"/>
    </location>
</feature>
<evidence type="ECO:0000259" key="3">
    <source>
        <dbReference type="PROSITE" id="PS50801"/>
    </source>
</evidence>
<dbReference type="Proteomes" id="UP001595803">
    <property type="component" value="Unassembled WGS sequence"/>
</dbReference>
<keyword evidence="5" id="KW-1185">Reference proteome</keyword>
<comment type="similarity">
    <text evidence="1 2">Belongs to the anti-sigma-factor antagonist family.</text>
</comment>
<evidence type="ECO:0000256" key="1">
    <source>
        <dbReference type="ARBA" id="ARBA00009013"/>
    </source>
</evidence>
<organism evidence="4 5">
    <name type="scientific">Deinococcus rufus</name>
    <dbReference type="NCBI Taxonomy" id="2136097"/>
    <lineage>
        <taxon>Bacteria</taxon>
        <taxon>Thermotogati</taxon>
        <taxon>Deinococcota</taxon>
        <taxon>Deinococci</taxon>
        <taxon>Deinococcales</taxon>
        <taxon>Deinococcaceae</taxon>
        <taxon>Deinococcus</taxon>
    </lineage>
</organism>
<comment type="caution">
    <text evidence="4">The sequence shown here is derived from an EMBL/GenBank/DDBJ whole genome shotgun (WGS) entry which is preliminary data.</text>
</comment>
<protein>
    <recommendedName>
        <fullName evidence="2">Anti-sigma factor antagonist</fullName>
    </recommendedName>
</protein>
<dbReference type="InterPro" id="IPR036513">
    <property type="entry name" value="STAS_dom_sf"/>
</dbReference>
<evidence type="ECO:0000313" key="4">
    <source>
        <dbReference type="EMBL" id="MFC3832081.1"/>
    </source>
</evidence>
<sequence>MNTTPITLKITTTARGECRVLSLEGRLDAHQVGALIDAAEPLAPTTRLDLGGVSFMDSSGLASLVRLNRTAAAQNMKLEILNVRDAVRLAMEITGLYAVLPVVDTGPSAGGAAHGSV</sequence>
<dbReference type="NCBIfam" id="TIGR00377">
    <property type="entry name" value="ant_ant_sig"/>
    <property type="match status" value="1"/>
</dbReference>
<proteinExistence type="inferred from homology"/>
<dbReference type="InterPro" id="IPR002645">
    <property type="entry name" value="STAS_dom"/>
</dbReference>
<dbReference type="PROSITE" id="PS50801">
    <property type="entry name" value="STAS"/>
    <property type="match status" value="1"/>
</dbReference>
<dbReference type="CDD" id="cd07043">
    <property type="entry name" value="STAS_anti-anti-sigma_factors"/>
    <property type="match status" value="1"/>
</dbReference>